<dbReference type="STRING" id="29542.A6070_10720"/>
<dbReference type="AlphaFoldDB" id="A0A1L3GDQ3"/>
<protein>
    <submittedName>
        <fullName evidence="1">Uncharacterized protein</fullName>
    </submittedName>
</protein>
<reference evidence="1 2" key="1">
    <citation type="journal article" date="2017" name="Genome Announc.">
        <title>Complete Genome Sequences of Two Acetylene-Fermenting Pelobacter acetylenicus Strains.</title>
        <authorList>
            <person name="Sutton J.M."/>
            <person name="Baesman S.M."/>
            <person name="Fierst J.L."/>
            <person name="Poret-Peterson A.T."/>
            <person name="Oremland R.S."/>
            <person name="Dunlap D.S."/>
            <person name="Akob D.M."/>
        </authorList>
    </citation>
    <scope>NUCLEOTIDE SEQUENCE [LARGE SCALE GENOMIC DNA]</scope>
    <source>
        <strain evidence="1 2">DSM 3247</strain>
    </source>
</reference>
<organism evidence="1 2">
    <name type="scientific">Syntrophotalea acetylenica</name>
    <name type="common">Pelobacter acetylenicus</name>
    <dbReference type="NCBI Taxonomy" id="29542"/>
    <lineage>
        <taxon>Bacteria</taxon>
        <taxon>Pseudomonadati</taxon>
        <taxon>Thermodesulfobacteriota</taxon>
        <taxon>Desulfuromonadia</taxon>
        <taxon>Desulfuromonadales</taxon>
        <taxon>Syntrophotaleaceae</taxon>
        <taxon>Syntrophotalea</taxon>
    </lineage>
</organism>
<dbReference type="RefSeq" id="WP_072285765.1">
    <property type="nucleotide sequence ID" value="NZ_CP015455.1"/>
</dbReference>
<sequence length="300" mass="34341">MLFDKLAGFVERHVPQMVELMEKTALFDFPYQAHETVRPGMFTQDDLDQFFLPFSQVAIEDRATCTFLFDGVEKQIGLSSPRCFIDVIALGGSDPEAFQDYNRAINSQMRQWAQQEALHQFAFGRLVSVELPGGHTDYKIAGYVDRLLIINGRGEILSDLNSGQMRLFPDAEAACRGVLGNAITAIEELMLINKNPEYFILERSPAKVRQAKKGRITRSPDRPHFVPLKPEAIRKIMGVKPSVESEPTGRKPHERRRHWRTLKSERFTRKRGERILIEAQWIGPSDVLVGKTRYRVRLDV</sequence>
<gene>
    <name evidence="1" type="ORF">A7E75_02100</name>
</gene>
<dbReference type="KEGG" id="pace:A6070_10720"/>
<proteinExistence type="predicted"/>
<dbReference type="OrthoDB" id="5405143at2"/>
<dbReference type="Proteomes" id="UP000182264">
    <property type="component" value="Chromosome"/>
</dbReference>
<keyword evidence="2" id="KW-1185">Reference proteome</keyword>
<evidence type="ECO:0000313" key="2">
    <source>
        <dbReference type="Proteomes" id="UP000182264"/>
    </source>
</evidence>
<accession>A0A1L3GDQ3</accession>
<name>A0A1L3GDQ3_SYNAC</name>
<evidence type="ECO:0000313" key="1">
    <source>
        <dbReference type="EMBL" id="APG23949.1"/>
    </source>
</evidence>
<dbReference type="EMBL" id="CP015518">
    <property type="protein sequence ID" value="APG23949.1"/>
    <property type="molecule type" value="Genomic_DNA"/>
</dbReference>